<evidence type="ECO:0000259" key="3">
    <source>
        <dbReference type="Pfam" id="PF02752"/>
    </source>
</evidence>
<evidence type="ECO:0000259" key="2">
    <source>
        <dbReference type="Pfam" id="PF00339"/>
    </source>
</evidence>
<dbReference type="AlphaFoldDB" id="A0A8H7ULZ9"/>
<dbReference type="Pfam" id="PF02752">
    <property type="entry name" value="Arrestin_C"/>
    <property type="match status" value="1"/>
</dbReference>
<name>A0A8H7ULZ9_9FUNG</name>
<dbReference type="InterPro" id="IPR014756">
    <property type="entry name" value="Ig_E-set"/>
</dbReference>
<protein>
    <recommendedName>
        <fullName evidence="6">Arrestin C-terminal-like domain-containing protein</fullName>
    </recommendedName>
</protein>
<reference evidence="4" key="1">
    <citation type="submission" date="2020-12" db="EMBL/GenBank/DDBJ databases">
        <title>Metabolic potential, ecology and presence of endohyphal bacteria is reflected in genomic diversity of Mucoromycotina.</title>
        <authorList>
            <person name="Muszewska A."/>
            <person name="Okrasinska A."/>
            <person name="Steczkiewicz K."/>
            <person name="Drgas O."/>
            <person name="Orlowska M."/>
            <person name="Perlinska-Lenart U."/>
            <person name="Aleksandrzak-Piekarczyk T."/>
            <person name="Szatraj K."/>
            <person name="Zielenkiewicz U."/>
            <person name="Pilsyk S."/>
            <person name="Malc E."/>
            <person name="Mieczkowski P."/>
            <person name="Kruszewska J.S."/>
            <person name="Biernat P."/>
            <person name="Pawlowska J."/>
        </authorList>
    </citation>
    <scope>NUCLEOTIDE SEQUENCE</scope>
    <source>
        <strain evidence="4">WA0000051536</strain>
    </source>
</reference>
<evidence type="ECO:0000313" key="5">
    <source>
        <dbReference type="Proteomes" id="UP000612746"/>
    </source>
</evidence>
<dbReference type="GO" id="GO:0031625">
    <property type="term" value="F:ubiquitin protein ligase binding"/>
    <property type="evidence" value="ECO:0007669"/>
    <property type="project" value="TreeGrafter"/>
</dbReference>
<accession>A0A8H7ULZ9</accession>
<sequence>MFQKSISIQLVEPVVYIRGGNSNVVQYNNIIRGFVVVHSSRLTVIQDIRLRLVGVAKTLWPEGIGADGNQTHDKKRFINQCINIDLGNGNDSDRLYNVYSGYNRFPFEMFIPNDVPESIECELGYVEYRLIASMRRPRRFPLSNEIVAEVPIQLIRLPVDVSVSGECPAESISISRGLPEFGEYSITIEKHIVSPGTTLPVSLRFASLVPKARIEGVTVKIHERCTIRAPEKGVTRIINHKITLRRTDQVSPNLGINMDDLRGAPWEDRIFYEVPDDRKIPLHPSTSYRDINIKHWIQVLIKVSIPNPNEAEVGSRPLLVKEVMLDSKMWVLRAGATSEDFVTLPQYSERIQGDDLCLVWGDLPDYSQTVMPNQSPTNSIHSFLDFAKPTHIGKRITSIIRRCKSHEQLSESVKEIPEPTKNARFRLSCVLPNFNPPPTPRQSTSSDSPRLSESLLCRLQSADLL</sequence>
<dbReference type="InterPro" id="IPR011021">
    <property type="entry name" value="Arrestin-like_N"/>
</dbReference>
<dbReference type="PANTHER" id="PTHR11188">
    <property type="entry name" value="ARRESTIN DOMAIN CONTAINING PROTEIN"/>
    <property type="match status" value="1"/>
</dbReference>
<dbReference type="GO" id="GO:0070086">
    <property type="term" value="P:ubiquitin-dependent endocytosis"/>
    <property type="evidence" value="ECO:0007669"/>
    <property type="project" value="TreeGrafter"/>
</dbReference>
<proteinExistence type="predicted"/>
<dbReference type="OrthoDB" id="2238745at2759"/>
<dbReference type="InterPro" id="IPR050357">
    <property type="entry name" value="Arrestin_domain-protein"/>
</dbReference>
<gene>
    <name evidence="4" type="ORF">INT44_002891</name>
</gene>
<evidence type="ECO:0000256" key="1">
    <source>
        <dbReference type="SAM" id="MobiDB-lite"/>
    </source>
</evidence>
<dbReference type="InterPro" id="IPR011022">
    <property type="entry name" value="Arrestin_C-like"/>
</dbReference>
<feature type="domain" description="Arrestin C-terminal-like" evidence="3">
    <location>
        <begin position="183"/>
        <end position="304"/>
    </location>
</feature>
<organism evidence="4 5">
    <name type="scientific">Umbelopsis vinacea</name>
    <dbReference type="NCBI Taxonomy" id="44442"/>
    <lineage>
        <taxon>Eukaryota</taxon>
        <taxon>Fungi</taxon>
        <taxon>Fungi incertae sedis</taxon>
        <taxon>Mucoromycota</taxon>
        <taxon>Mucoromycotina</taxon>
        <taxon>Umbelopsidomycetes</taxon>
        <taxon>Umbelopsidales</taxon>
        <taxon>Umbelopsidaceae</taxon>
        <taxon>Umbelopsis</taxon>
    </lineage>
</organism>
<evidence type="ECO:0000313" key="4">
    <source>
        <dbReference type="EMBL" id="KAG2186667.1"/>
    </source>
</evidence>
<feature type="domain" description="Arrestin-like N-terminal" evidence="2">
    <location>
        <begin position="23"/>
        <end position="145"/>
    </location>
</feature>
<dbReference type="EMBL" id="JAEPRA010000004">
    <property type="protein sequence ID" value="KAG2186667.1"/>
    <property type="molecule type" value="Genomic_DNA"/>
</dbReference>
<dbReference type="Pfam" id="PF00339">
    <property type="entry name" value="Arrestin_N"/>
    <property type="match status" value="1"/>
</dbReference>
<dbReference type="Gene3D" id="2.60.40.640">
    <property type="match status" value="1"/>
</dbReference>
<dbReference type="InterPro" id="IPR014752">
    <property type="entry name" value="Arrestin-like_C"/>
</dbReference>
<dbReference type="GO" id="GO:0030674">
    <property type="term" value="F:protein-macromolecule adaptor activity"/>
    <property type="evidence" value="ECO:0007669"/>
    <property type="project" value="TreeGrafter"/>
</dbReference>
<feature type="compositionally biased region" description="Polar residues" evidence="1">
    <location>
        <begin position="441"/>
        <end position="451"/>
    </location>
</feature>
<comment type="caution">
    <text evidence="4">The sequence shown here is derived from an EMBL/GenBank/DDBJ whole genome shotgun (WGS) entry which is preliminary data.</text>
</comment>
<keyword evidence="5" id="KW-1185">Reference proteome</keyword>
<evidence type="ECO:0008006" key="6">
    <source>
        <dbReference type="Google" id="ProtNLM"/>
    </source>
</evidence>
<dbReference type="GO" id="GO:0005829">
    <property type="term" value="C:cytosol"/>
    <property type="evidence" value="ECO:0007669"/>
    <property type="project" value="TreeGrafter"/>
</dbReference>
<dbReference type="Proteomes" id="UP000612746">
    <property type="component" value="Unassembled WGS sequence"/>
</dbReference>
<dbReference type="SUPFAM" id="SSF81296">
    <property type="entry name" value="E set domains"/>
    <property type="match status" value="1"/>
</dbReference>
<dbReference type="PANTHER" id="PTHR11188:SF174">
    <property type="entry name" value="ARRESTIN-RELATED TRAFFICKING ADAPTER 10-RELATED"/>
    <property type="match status" value="1"/>
</dbReference>
<feature type="region of interest" description="Disordered" evidence="1">
    <location>
        <begin position="433"/>
        <end position="452"/>
    </location>
</feature>